<keyword evidence="9 11" id="KW-0486">Methionine biosynthesis</keyword>
<evidence type="ECO:0000256" key="3">
    <source>
        <dbReference type="ARBA" id="ARBA00022605"/>
    </source>
</evidence>
<evidence type="ECO:0000256" key="2">
    <source>
        <dbReference type="ARBA" id="ARBA00022563"/>
    </source>
</evidence>
<evidence type="ECO:0000256" key="7">
    <source>
        <dbReference type="ARBA" id="ARBA00023002"/>
    </source>
</evidence>
<dbReference type="InterPro" id="IPR020630">
    <property type="entry name" value="THF_DH/CycHdrlase_cat_dom"/>
</dbReference>
<evidence type="ECO:0000256" key="9">
    <source>
        <dbReference type="ARBA" id="ARBA00023167"/>
    </source>
</evidence>
<dbReference type="SUPFAM" id="SSF51735">
    <property type="entry name" value="NAD(P)-binding Rossmann-fold domains"/>
    <property type="match status" value="1"/>
</dbReference>
<keyword evidence="3 11" id="KW-0028">Amino-acid biosynthesis</keyword>
<name>A0A8A0RKH0_9FIRM</name>
<dbReference type="AlphaFoldDB" id="A0A8A0RKH0"/>
<dbReference type="SUPFAM" id="SSF53223">
    <property type="entry name" value="Aminoacid dehydrogenase-like, N-terminal domain"/>
    <property type="match status" value="1"/>
</dbReference>
<comment type="catalytic activity">
    <reaction evidence="11">
        <text>(6R)-5,10-methylene-5,6,7,8-tetrahydrofolate + NADP(+) = (6R)-5,10-methenyltetrahydrofolate + NADPH</text>
        <dbReference type="Rhea" id="RHEA:22812"/>
        <dbReference type="ChEBI" id="CHEBI:15636"/>
        <dbReference type="ChEBI" id="CHEBI:57455"/>
        <dbReference type="ChEBI" id="CHEBI:57783"/>
        <dbReference type="ChEBI" id="CHEBI:58349"/>
        <dbReference type="EC" id="1.5.1.5"/>
    </reaction>
</comment>
<evidence type="ECO:0000256" key="8">
    <source>
        <dbReference type="ARBA" id="ARBA00023102"/>
    </source>
</evidence>
<protein>
    <recommendedName>
        <fullName evidence="11">Bifunctional protein FolD</fullName>
    </recommendedName>
    <domain>
        <recommendedName>
            <fullName evidence="11">Methylenetetrahydrofolate dehydrogenase</fullName>
            <ecNumber evidence="11">1.5.1.5</ecNumber>
        </recommendedName>
    </domain>
    <domain>
        <recommendedName>
            <fullName evidence="11">Methenyltetrahydrofolate cyclohydrolase</fullName>
            <ecNumber evidence="11">3.5.4.9</ecNumber>
        </recommendedName>
    </domain>
</protein>
<accession>A0A8A0RKH0</accession>
<keyword evidence="10 11" id="KW-0511">Multifunctional enzyme</keyword>
<dbReference type="FunFam" id="3.40.50.720:FF:000094">
    <property type="entry name" value="Bifunctional protein FolD"/>
    <property type="match status" value="1"/>
</dbReference>
<dbReference type="PANTHER" id="PTHR48099">
    <property type="entry name" value="C-1-TETRAHYDROFOLATE SYNTHASE, CYTOPLASMIC-RELATED"/>
    <property type="match status" value="1"/>
</dbReference>
<comment type="subunit">
    <text evidence="11">Homodimer.</text>
</comment>
<dbReference type="PRINTS" id="PR00085">
    <property type="entry name" value="THFDHDRGNASE"/>
</dbReference>
<reference evidence="14" key="1">
    <citation type="submission" date="2020-07" db="EMBL/GenBank/DDBJ databases">
        <title>Koleobacter methoxysyntrophicus gen. nov., sp. nov., a novel anaerobic bacterium isolated from deep subsurface oil field and proposal of Koleobacterales ord. nov. in the phylum Firmicutes.</title>
        <authorList>
            <person name="Sakamoto S."/>
            <person name="Tamaki H."/>
        </authorList>
    </citation>
    <scope>NUCLEOTIDE SEQUENCE</scope>
    <source>
        <strain evidence="14">NRmbB1</strain>
    </source>
</reference>
<dbReference type="GO" id="GO:0004488">
    <property type="term" value="F:methylenetetrahydrofolate dehydrogenase (NADP+) activity"/>
    <property type="evidence" value="ECO:0007669"/>
    <property type="project" value="UniProtKB-UniRule"/>
</dbReference>
<keyword evidence="5 11" id="KW-0378">Hydrolase</keyword>
<evidence type="ECO:0000256" key="1">
    <source>
        <dbReference type="ARBA" id="ARBA00004777"/>
    </source>
</evidence>
<feature type="binding site" evidence="11">
    <location>
        <position position="232"/>
    </location>
    <ligand>
        <name>NADP(+)</name>
        <dbReference type="ChEBI" id="CHEBI:58349"/>
    </ligand>
</feature>
<dbReference type="InterPro" id="IPR036291">
    <property type="entry name" value="NAD(P)-bd_dom_sf"/>
</dbReference>
<dbReference type="EC" id="3.5.4.9" evidence="11"/>
<dbReference type="Gene3D" id="3.40.50.720">
    <property type="entry name" value="NAD(P)-binding Rossmann-like Domain"/>
    <property type="match status" value="1"/>
</dbReference>
<feature type="domain" description="Tetrahydrofolate dehydrogenase/cyclohydrolase catalytic" evidence="12">
    <location>
        <begin position="6"/>
        <end position="120"/>
    </location>
</feature>
<dbReference type="InterPro" id="IPR000672">
    <property type="entry name" value="THF_DH/CycHdrlase"/>
</dbReference>
<dbReference type="Gene3D" id="3.40.50.10860">
    <property type="entry name" value="Leucine Dehydrogenase, chain A, domain 1"/>
    <property type="match status" value="1"/>
</dbReference>
<comment type="pathway">
    <text evidence="1 11">One-carbon metabolism; tetrahydrofolate interconversion.</text>
</comment>
<keyword evidence="6 11" id="KW-0521">NADP</keyword>
<dbReference type="GO" id="GO:0005829">
    <property type="term" value="C:cytosol"/>
    <property type="evidence" value="ECO:0007669"/>
    <property type="project" value="TreeGrafter"/>
</dbReference>
<proteinExistence type="inferred from homology"/>
<dbReference type="Pfam" id="PF00763">
    <property type="entry name" value="THF_DHG_CYH"/>
    <property type="match status" value="1"/>
</dbReference>
<organism evidence="14 15">
    <name type="scientific">Koleobacter methoxysyntrophicus</name>
    <dbReference type="NCBI Taxonomy" id="2751313"/>
    <lineage>
        <taxon>Bacteria</taxon>
        <taxon>Bacillati</taxon>
        <taxon>Bacillota</taxon>
        <taxon>Clostridia</taxon>
        <taxon>Koleobacterales</taxon>
        <taxon>Koleobacteraceae</taxon>
        <taxon>Koleobacter</taxon>
    </lineage>
</organism>
<dbReference type="EMBL" id="CP059066">
    <property type="protein sequence ID" value="QSQ08130.1"/>
    <property type="molecule type" value="Genomic_DNA"/>
</dbReference>
<evidence type="ECO:0000256" key="6">
    <source>
        <dbReference type="ARBA" id="ARBA00022857"/>
    </source>
</evidence>
<dbReference type="RefSeq" id="WP_206708363.1">
    <property type="nucleotide sequence ID" value="NZ_CP059066.1"/>
</dbReference>
<dbReference type="Pfam" id="PF02882">
    <property type="entry name" value="THF_DHG_CYH_C"/>
    <property type="match status" value="1"/>
</dbReference>
<dbReference type="UniPathway" id="UPA00193"/>
<comment type="similarity">
    <text evidence="11">Belongs to the tetrahydrofolate dehydrogenase/cyclohydrolase family.</text>
</comment>
<evidence type="ECO:0000256" key="4">
    <source>
        <dbReference type="ARBA" id="ARBA00022755"/>
    </source>
</evidence>
<evidence type="ECO:0000256" key="10">
    <source>
        <dbReference type="ARBA" id="ARBA00023268"/>
    </source>
</evidence>
<keyword evidence="2 11" id="KW-0554">One-carbon metabolism</keyword>
<dbReference type="GO" id="GO:0006164">
    <property type="term" value="P:purine nucleotide biosynthetic process"/>
    <property type="evidence" value="ECO:0007669"/>
    <property type="project" value="UniProtKB-KW"/>
</dbReference>
<comment type="function">
    <text evidence="11">Catalyzes the oxidation of 5,10-methylenetetrahydrofolate to 5,10-methenyltetrahydrofolate and then the hydrolysis of 5,10-methenyltetrahydrofolate to 10-formyltetrahydrofolate.</text>
</comment>
<comment type="caution">
    <text evidence="11">Lacks conserved residue(s) required for the propagation of feature annotation.</text>
</comment>
<sequence length="280" mass="30234">MEAVILKGREVAERIRAEIAEEVLKLKRKGLTPTLAVVSVGDSPDTMSYIKGVEQTCNVTGVALKLKSFGEDIGREEFLSEFMNINDDPSINGIIVMQPLPSHIEMDEIRYLIKPEKDVDCISPVNLSKVFGGEEDGFMPCTAEAVMTILKFYGIELKGKEAVVIGRSMVIGRPVAMMLLKQDATVTICHSKTEDLPAVTRRADIVIAAVGRPNFVKGDFIKKGAVVIDVGINTLDGKLVGDVDFKDVLQKAGMITPVPGGVGSVTAGILLKHVIRASKL</sequence>
<dbReference type="KEGG" id="kme:H0A61_00450"/>
<feature type="binding site" evidence="11">
    <location>
        <begin position="166"/>
        <end position="168"/>
    </location>
    <ligand>
        <name>NADP(+)</name>
        <dbReference type="ChEBI" id="CHEBI:58349"/>
    </ligand>
</feature>
<evidence type="ECO:0000259" key="13">
    <source>
        <dbReference type="Pfam" id="PF02882"/>
    </source>
</evidence>
<evidence type="ECO:0000313" key="14">
    <source>
        <dbReference type="EMBL" id="QSQ08130.1"/>
    </source>
</evidence>
<keyword evidence="7 11" id="KW-0560">Oxidoreductase</keyword>
<keyword evidence="4 11" id="KW-0658">Purine biosynthesis</keyword>
<dbReference type="CDD" id="cd01080">
    <property type="entry name" value="NAD_bind_m-THF_DH_Cyclohyd"/>
    <property type="match status" value="1"/>
</dbReference>
<evidence type="ECO:0000256" key="11">
    <source>
        <dbReference type="HAMAP-Rule" id="MF_01576"/>
    </source>
</evidence>
<dbReference type="HAMAP" id="MF_01576">
    <property type="entry name" value="THF_DHG_CYH"/>
    <property type="match status" value="1"/>
</dbReference>
<evidence type="ECO:0000313" key="15">
    <source>
        <dbReference type="Proteomes" id="UP000662904"/>
    </source>
</evidence>
<dbReference type="EC" id="1.5.1.5" evidence="11"/>
<dbReference type="GO" id="GO:0009086">
    <property type="term" value="P:methionine biosynthetic process"/>
    <property type="evidence" value="ECO:0007669"/>
    <property type="project" value="UniProtKB-KW"/>
</dbReference>
<dbReference type="Proteomes" id="UP000662904">
    <property type="component" value="Chromosome"/>
</dbReference>
<feature type="domain" description="Tetrahydrofolate dehydrogenase/cyclohydrolase NAD(P)-binding" evidence="13">
    <location>
        <begin position="140"/>
        <end position="279"/>
    </location>
</feature>
<dbReference type="GO" id="GO:0000105">
    <property type="term" value="P:L-histidine biosynthetic process"/>
    <property type="evidence" value="ECO:0007669"/>
    <property type="project" value="UniProtKB-KW"/>
</dbReference>
<dbReference type="GO" id="GO:0004477">
    <property type="term" value="F:methenyltetrahydrofolate cyclohydrolase activity"/>
    <property type="evidence" value="ECO:0007669"/>
    <property type="project" value="UniProtKB-UniRule"/>
</dbReference>
<evidence type="ECO:0000256" key="5">
    <source>
        <dbReference type="ARBA" id="ARBA00022801"/>
    </source>
</evidence>
<evidence type="ECO:0000259" key="12">
    <source>
        <dbReference type="Pfam" id="PF00763"/>
    </source>
</evidence>
<dbReference type="PANTHER" id="PTHR48099:SF5">
    <property type="entry name" value="C-1-TETRAHYDROFOLATE SYNTHASE, CYTOPLASMIC"/>
    <property type="match status" value="1"/>
</dbReference>
<gene>
    <name evidence="14" type="primary">folD_1</name>
    <name evidence="11" type="synonym">folD</name>
    <name evidence="14" type="ORF">H0A61_00450</name>
</gene>
<dbReference type="GO" id="GO:0035999">
    <property type="term" value="P:tetrahydrofolate interconversion"/>
    <property type="evidence" value="ECO:0007669"/>
    <property type="project" value="UniProtKB-UniRule"/>
</dbReference>
<dbReference type="InterPro" id="IPR020631">
    <property type="entry name" value="THF_DH/CycHdrlase_NAD-bd_dom"/>
</dbReference>
<keyword evidence="8 11" id="KW-0368">Histidine biosynthesis</keyword>
<comment type="catalytic activity">
    <reaction evidence="11">
        <text>(6R)-5,10-methenyltetrahydrofolate + H2O = (6R)-10-formyltetrahydrofolate + H(+)</text>
        <dbReference type="Rhea" id="RHEA:23700"/>
        <dbReference type="ChEBI" id="CHEBI:15377"/>
        <dbReference type="ChEBI" id="CHEBI:15378"/>
        <dbReference type="ChEBI" id="CHEBI:57455"/>
        <dbReference type="ChEBI" id="CHEBI:195366"/>
        <dbReference type="EC" id="3.5.4.9"/>
    </reaction>
</comment>
<dbReference type="InterPro" id="IPR046346">
    <property type="entry name" value="Aminoacid_DH-like_N_sf"/>
</dbReference>
<keyword evidence="15" id="KW-1185">Reference proteome</keyword>